<evidence type="ECO:0000256" key="1">
    <source>
        <dbReference type="SAM" id="Phobius"/>
    </source>
</evidence>
<dbReference type="EMBL" id="CAMPGE010026977">
    <property type="protein sequence ID" value="CAI2384642.1"/>
    <property type="molecule type" value="Genomic_DNA"/>
</dbReference>
<dbReference type="AlphaFoldDB" id="A0AAD1Y4Q7"/>
<keyword evidence="1" id="KW-1133">Transmembrane helix</keyword>
<feature type="transmembrane region" description="Helical" evidence="1">
    <location>
        <begin position="66"/>
        <end position="86"/>
    </location>
</feature>
<keyword evidence="1" id="KW-0812">Transmembrane</keyword>
<accession>A0AAD1Y4Q7</accession>
<reference evidence="2" key="1">
    <citation type="submission" date="2023-07" db="EMBL/GenBank/DDBJ databases">
        <authorList>
            <consortium name="AG Swart"/>
            <person name="Singh M."/>
            <person name="Singh A."/>
            <person name="Seah K."/>
            <person name="Emmerich C."/>
        </authorList>
    </citation>
    <scope>NUCLEOTIDE SEQUENCE</scope>
    <source>
        <strain evidence="2">DP1</strain>
    </source>
</reference>
<gene>
    <name evidence="2" type="ORF">ECRASSUSDP1_LOCUS26176</name>
</gene>
<organism evidence="2 3">
    <name type="scientific">Euplotes crassus</name>
    <dbReference type="NCBI Taxonomy" id="5936"/>
    <lineage>
        <taxon>Eukaryota</taxon>
        <taxon>Sar</taxon>
        <taxon>Alveolata</taxon>
        <taxon>Ciliophora</taxon>
        <taxon>Intramacronucleata</taxon>
        <taxon>Spirotrichea</taxon>
        <taxon>Hypotrichia</taxon>
        <taxon>Euplotida</taxon>
        <taxon>Euplotidae</taxon>
        <taxon>Moneuplotes</taxon>
    </lineage>
</organism>
<dbReference type="Proteomes" id="UP001295684">
    <property type="component" value="Unassembled WGS sequence"/>
</dbReference>
<evidence type="ECO:0000313" key="3">
    <source>
        <dbReference type="Proteomes" id="UP001295684"/>
    </source>
</evidence>
<keyword evidence="1" id="KW-0472">Membrane</keyword>
<comment type="caution">
    <text evidence="2">The sequence shown here is derived from an EMBL/GenBank/DDBJ whole genome shotgun (WGS) entry which is preliminary data.</text>
</comment>
<feature type="transmembrane region" description="Helical" evidence="1">
    <location>
        <begin position="29"/>
        <end position="54"/>
    </location>
</feature>
<keyword evidence="3" id="KW-1185">Reference proteome</keyword>
<protein>
    <submittedName>
        <fullName evidence="2">Uncharacterized protein</fullName>
    </submittedName>
</protein>
<evidence type="ECO:0000313" key="2">
    <source>
        <dbReference type="EMBL" id="CAI2384642.1"/>
    </source>
</evidence>
<sequence length="89" mass="10673">MLFMVFSLLFFLYFRLLFEHRLVEPMACFWSIVQSILVFNFPTLSWFCLNVCNIFTNFVISLSSMLLCRTSCIFFSLTIRLFHLILMSF</sequence>
<proteinExistence type="predicted"/>
<name>A0AAD1Y4Q7_EUPCR</name>